<organism evidence="1">
    <name type="scientific">Arundo donax</name>
    <name type="common">Giant reed</name>
    <name type="synonym">Donax arundinaceus</name>
    <dbReference type="NCBI Taxonomy" id="35708"/>
    <lineage>
        <taxon>Eukaryota</taxon>
        <taxon>Viridiplantae</taxon>
        <taxon>Streptophyta</taxon>
        <taxon>Embryophyta</taxon>
        <taxon>Tracheophyta</taxon>
        <taxon>Spermatophyta</taxon>
        <taxon>Magnoliopsida</taxon>
        <taxon>Liliopsida</taxon>
        <taxon>Poales</taxon>
        <taxon>Poaceae</taxon>
        <taxon>PACMAD clade</taxon>
        <taxon>Arundinoideae</taxon>
        <taxon>Arundineae</taxon>
        <taxon>Arundo</taxon>
    </lineage>
</organism>
<name>A0A0A8ZNX4_ARUDO</name>
<evidence type="ECO:0000313" key="1">
    <source>
        <dbReference type="EMBL" id="JAD40496.1"/>
    </source>
</evidence>
<proteinExistence type="predicted"/>
<reference evidence="1" key="2">
    <citation type="journal article" date="2015" name="Data Brief">
        <title>Shoot transcriptome of the giant reed, Arundo donax.</title>
        <authorList>
            <person name="Barrero R.A."/>
            <person name="Guerrero F.D."/>
            <person name="Moolhuijzen P."/>
            <person name="Goolsby J.A."/>
            <person name="Tidwell J."/>
            <person name="Bellgard S.E."/>
            <person name="Bellgard M.I."/>
        </authorList>
    </citation>
    <scope>NUCLEOTIDE SEQUENCE</scope>
    <source>
        <tissue evidence="1">Shoot tissue taken approximately 20 cm above the soil surface</tissue>
    </source>
</reference>
<sequence>MVLLFSLGFKDGYKCKLVKKLVHFSLLTLSKSTT</sequence>
<dbReference type="AlphaFoldDB" id="A0A0A8ZNX4"/>
<dbReference type="EMBL" id="GBRH01257399">
    <property type="protein sequence ID" value="JAD40496.1"/>
    <property type="molecule type" value="Transcribed_RNA"/>
</dbReference>
<accession>A0A0A8ZNX4</accession>
<protein>
    <submittedName>
        <fullName evidence="1">Uncharacterized protein</fullName>
    </submittedName>
</protein>
<reference evidence="1" key="1">
    <citation type="submission" date="2014-09" db="EMBL/GenBank/DDBJ databases">
        <authorList>
            <person name="Magalhaes I.L.F."/>
            <person name="Oliveira U."/>
            <person name="Santos F.R."/>
            <person name="Vidigal T.H.D.A."/>
            <person name="Brescovit A.D."/>
            <person name="Santos A.J."/>
        </authorList>
    </citation>
    <scope>NUCLEOTIDE SEQUENCE</scope>
    <source>
        <tissue evidence="1">Shoot tissue taken approximately 20 cm above the soil surface</tissue>
    </source>
</reference>